<evidence type="ECO:0000256" key="3">
    <source>
        <dbReference type="ARBA" id="ARBA00023136"/>
    </source>
</evidence>
<dbReference type="AlphaFoldDB" id="A0A1M5YGA1"/>
<dbReference type="OrthoDB" id="5599437at2"/>
<protein>
    <submittedName>
        <fullName evidence="4">SecY interacting protein Syd</fullName>
    </submittedName>
</protein>
<reference evidence="5" key="1">
    <citation type="submission" date="2016-11" db="EMBL/GenBank/DDBJ databases">
        <authorList>
            <person name="Varghese N."/>
            <person name="Submissions S."/>
        </authorList>
    </citation>
    <scope>NUCLEOTIDE SEQUENCE [LARGE SCALE GENOMIC DNA]</scope>
    <source>
        <strain evidence="5">DSM 16917</strain>
    </source>
</reference>
<evidence type="ECO:0000256" key="2">
    <source>
        <dbReference type="ARBA" id="ARBA00022519"/>
    </source>
</evidence>
<dbReference type="RefSeq" id="WP_073326038.1">
    <property type="nucleotide sequence ID" value="NZ_FQXG01000007.1"/>
</dbReference>
<evidence type="ECO:0000313" key="5">
    <source>
        <dbReference type="Proteomes" id="UP000184268"/>
    </source>
</evidence>
<keyword evidence="2" id="KW-0997">Cell inner membrane</keyword>
<keyword evidence="5" id="KW-1185">Reference proteome</keyword>
<organism evidence="4 5">
    <name type="scientific">Ferrimonas marina</name>
    <dbReference type="NCBI Taxonomy" id="299255"/>
    <lineage>
        <taxon>Bacteria</taxon>
        <taxon>Pseudomonadati</taxon>
        <taxon>Pseudomonadota</taxon>
        <taxon>Gammaproteobacteria</taxon>
        <taxon>Alteromonadales</taxon>
        <taxon>Ferrimonadaceae</taxon>
        <taxon>Ferrimonas</taxon>
    </lineage>
</organism>
<dbReference type="Gene3D" id="3.40.1580.20">
    <property type="entry name" value="Syd protein"/>
    <property type="match status" value="1"/>
</dbReference>
<dbReference type="InterPro" id="IPR009948">
    <property type="entry name" value="Syd"/>
</dbReference>
<name>A0A1M5YGA1_9GAMM</name>
<dbReference type="NCBIfam" id="NF003439">
    <property type="entry name" value="PRK04968.1"/>
    <property type="match status" value="1"/>
</dbReference>
<keyword evidence="1" id="KW-1003">Cell membrane</keyword>
<dbReference type="EMBL" id="FQXG01000007">
    <property type="protein sequence ID" value="SHI10992.1"/>
    <property type="molecule type" value="Genomic_DNA"/>
</dbReference>
<keyword evidence="3" id="KW-0472">Membrane</keyword>
<evidence type="ECO:0000313" key="4">
    <source>
        <dbReference type="EMBL" id="SHI10992.1"/>
    </source>
</evidence>
<gene>
    <name evidence="4" type="ORF">SAMN02745129_4208</name>
</gene>
<dbReference type="Proteomes" id="UP000184268">
    <property type="component" value="Unassembled WGS sequence"/>
</dbReference>
<dbReference type="STRING" id="299255.SAMN02745129_4208"/>
<dbReference type="CDD" id="cd16323">
    <property type="entry name" value="Syd"/>
    <property type="match status" value="1"/>
</dbReference>
<dbReference type="InterPro" id="IPR038228">
    <property type="entry name" value="Syd_sf"/>
</dbReference>
<dbReference type="GO" id="GO:0009898">
    <property type="term" value="C:cytoplasmic side of plasma membrane"/>
    <property type="evidence" value="ECO:0007669"/>
    <property type="project" value="InterPro"/>
</dbReference>
<sequence length="211" mass="23494">MSQSPLTPFIERYQTAWQQSLGHGPVCDKSEAGPALDHRDEQGLAHWHAVPQPRPASFDNIAEALELSLHPALTEFYSHYYAGPLLFDAAFGEGELLQVWNRADLDFLQENLIGHLMMKRKLKQAPTLFIGLVGDGDSMLVLDNGDGSVWLEVPGQPPQQKLADSIDELVSQLSPRVVMPEPVPDTPAPSQQGLLRRFKTMWGHLRGRRQG</sequence>
<accession>A0A1M5YGA1</accession>
<dbReference type="Pfam" id="PF07348">
    <property type="entry name" value="Syd"/>
    <property type="match status" value="1"/>
</dbReference>
<proteinExistence type="predicted"/>
<evidence type="ECO:0000256" key="1">
    <source>
        <dbReference type="ARBA" id="ARBA00022475"/>
    </source>
</evidence>